<organism evidence="1 2">
    <name type="scientific">Arabidopsis thaliana</name>
    <name type="common">Mouse-ear cress</name>
    <dbReference type="NCBI Taxonomy" id="3702"/>
    <lineage>
        <taxon>Eukaryota</taxon>
        <taxon>Viridiplantae</taxon>
        <taxon>Streptophyta</taxon>
        <taxon>Embryophyta</taxon>
        <taxon>Tracheophyta</taxon>
        <taxon>Spermatophyta</taxon>
        <taxon>Magnoliopsida</taxon>
        <taxon>eudicotyledons</taxon>
        <taxon>Gunneridae</taxon>
        <taxon>Pentapetalae</taxon>
        <taxon>rosids</taxon>
        <taxon>malvids</taxon>
        <taxon>Brassicales</taxon>
        <taxon>Brassicaceae</taxon>
        <taxon>Camelineae</taxon>
        <taxon>Arabidopsis</taxon>
    </lineage>
</organism>
<protein>
    <submittedName>
        <fullName evidence="1">TPS2</fullName>
    </submittedName>
</protein>
<dbReference type="GO" id="GO:0005992">
    <property type="term" value="P:trehalose biosynthetic process"/>
    <property type="evidence" value="ECO:0007669"/>
    <property type="project" value="InterPro"/>
</dbReference>
<evidence type="ECO:0000313" key="2">
    <source>
        <dbReference type="Proteomes" id="UP000078284"/>
    </source>
</evidence>
<accession>A0A178W213</accession>
<evidence type="ECO:0000313" key="1">
    <source>
        <dbReference type="EMBL" id="OAP12308.1"/>
    </source>
</evidence>
<dbReference type="EMBL" id="LUHQ01000001">
    <property type="protein sequence ID" value="OAP12308.1"/>
    <property type="molecule type" value="Genomic_DNA"/>
</dbReference>
<dbReference type="Pfam" id="PF02358">
    <property type="entry name" value="Trehalose_PPase"/>
    <property type="match status" value="1"/>
</dbReference>
<dbReference type="GO" id="GO:0003824">
    <property type="term" value="F:catalytic activity"/>
    <property type="evidence" value="ECO:0007669"/>
    <property type="project" value="InterPro"/>
</dbReference>
<gene>
    <name evidence="1" type="ordered locus">AXX17_At1g17790</name>
</gene>
<name>A0A178W213_ARATH</name>
<proteinExistence type="predicted"/>
<reference evidence="2" key="1">
    <citation type="journal article" date="2016" name="Proc. Natl. Acad. Sci. U.S.A.">
        <title>Chromosome-level assembly of Arabidopsis thaliana Ler reveals the extent of translocation and inversion polymorphisms.</title>
        <authorList>
            <person name="Zapata L."/>
            <person name="Ding J."/>
            <person name="Willing E.M."/>
            <person name="Hartwig B."/>
            <person name="Bezdan D."/>
            <person name="Jiao W.B."/>
            <person name="Patel V."/>
            <person name="Velikkakam James G."/>
            <person name="Koornneef M."/>
            <person name="Ossowski S."/>
            <person name="Schneeberger K."/>
        </authorList>
    </citation>
    <scope>NUCLEOTIDE SEQUENCE [LARGE SCALE GENOMIC DNA]</scope>
    <source>
        <strain evidence="2">cv. Landsberg erecta</strain>
    </source>
</reference>
<dbReference type="PANTHER" id="PTHR10788">
    <property type="entry name" value="TREHALOSE-6-PHOSPHATE SYNTHASE"/>
    <property type="match status" value="1"/>
</dbReference>
<dbReference type="InterPro" id="IPR003337">
    <property type="entry name" value="Trehalose_PPase"/>
</dbReference>
<dbReference type="InterPro" id="IPR001830">
    <property type="entry name" value="Glyco_trans_20"/>
</dbReference>
<comment type="caution">
    <text evidence="1">The sequence shown here is derived from an EMBL/GenBank/DDBJ whole genome shotgun (WGS) entry which is preliminary data.</text>
</comment>
<dbReference type="Proteomes" id="UP000078284">
    <property type="component" value="Chromosome 1"/>
</dbReference>
<dbReference type="AlphaFoldDB" id="A0A178W213"/>
<dbReference type="PANTHER" id="PTHR10788:SF83">
    <property type="entry name" value="ALPHA,ALPHA-TREHALOSE-PHOSPHATE SYNTHASE [UDP-FORMING] 3-RELATED"/>
    <property type="match status" value="1"/>
</dbReference>
<sequence>MFLKHTTEEWVTNMPQNMNLDWVDGLKIVLLSKQDFACMELRICRAQARDLLQYLWAGPISNASAEVVRGKYSVEVHAIGVTKEPEIGHILGEIVHKKAMTTPIDYVFCSGYFLEKDEDIYTFFESEILSPKLSHETRSKSSSSNHSLEKKVSLNVLDLKQENYFSTAIGQARTKARYVVDSSHNVVNLLHKLAVANTTTTSVKKPNV</sequence>